<feature type="domain" description="O-methyltransferase dimerisation" evidence="1">
    <location>
        <begin position="7"/>
        <end position="69"/>
    </location>
</feature>
<dbReference type="Pfam" id="PF08100">
    <property type="entry name" value="Dimerisation"/>
    <property type="match status" value="1"/>
</dbReference>
<dbReference type="PROSITE" id="PS51683">
    <property type="entry name" value="SAM_OMT_II"/>
    <property type="match status" value="1"/>
</dbReference>
<name>A0A9X0DP26_9HELO</name>
<dbReference type="Proteomes" id="UP001152300">
    <property type="component" value="Unassembled WGS sequence"/>
</dbReference>
<evidence type="ECO:0000313" key="3">
    <source>
        <dbReference type="Proteomes" id="UP001152300"/>
    </source>
</evidence>
<evidence type="ECO:0000313" key="2">
    <source>
        <dbReference type="EMBL" id="KAJ8068747.1"/>
    </source>
</evidence>
<dbReference type="Gene3D" id="1.10.10.10">
    <property type="entry name" value="Winged helix-like DNA-binding domain superfamily/Winged helix DNA-binding domain"/>
    <property type="match status" value="1"/>
</dbReference>
<comment type="caution">
    <text evidence="2">The sequence shown here is derived from an EMBL/GenBank/DDBJ whole genome shotgun (WGS) entry which is preliminary data.</text>
</comment>
<evidence type="ECO:0000259" key="1">
    <source>
        <dbReference type="Pfam" id="PF08100"/>
    </source>
</evidence>
<dbReference type="AlphaFoldDB" id="A0A9X0DP26"/>
<dbReference type="GO" id="GO:0046983">
    <property type="term" value="F:protein dimerization activity"/>
    <property type="evidence" value="ECO:0007669"/>
    <property type="project" value="InterPro"/>
</dbReference>
<dbReference type="OrthoDB" id="2410195at2759"/>
<protein>
    <recommendedName>
        <fullName evidence="1">O-methyltransferase dimerisation domain-containing protein</fullName>
    </recommendedName>
</protein>
<dbReference type="InterPro" id="IPR016461">
    <property type="entry name" value="COMT-like"/>
</dbReference>
<dbReference type="InterPro" id="IPR036388">
    <property type="entry name" value="WH-like_DNA-bd_sf"/>
</dbReference>
<sequence length="144" mass="16089">MIRAGEDLKLFELLVSSESPLTVEELSKETGAAPVLLGRILRYLASMKLIKETGKDQYTSTNITKTLAVSGNKAGVYHQFNLVGPMWADLPNYLAKHKYQDVTDSNDTCWHSANKTDEHIFSWVGRHPDVAANFGKWMAQCMQG</sequence>
<proteinExistence type="predicted"/>
<dbReference type="PANTHER" id="PTHR43712:SF1">
    <property type="entry name" value="HYPOTHETICAL O-METHYLTRANSFERASE (EUROFUNG)-RELATED"/>
    <property type="match status" value="1"/>
</dbReference>
<gene>
    <name evidence="2" type="ORF">OCU04_002444</name>
</gene>
<reference evidence="2" key="1">
    <citation type="submission" date="2022-11" db="EMBL/GenBank/DDBJ databases">
        <title>Genome Resource of Sclerotinia nivalis Strain SnTB1, a Plant Pathogen Isolated from American Ginseng.</title>
        <authorList>
            <person name="Fan S."/>
        </authorList>
    </citation>
    <scope>NUCLEOTIDE SEQUENCE</scope>
    <source>
        <strain evidence="2">SnTB1</strain>
    </source>
</reference>
<dbReference type="EMBL" id="JAPEIS010000002">
    <property type="protein sequence ID" value="KAJ8068747.1"/>
    <property type="molecule type" value="Genomic_DNA"/>
</dbReference>
<dbReference type="InterPro" id="IPR012967">
    <property type="entry name" value="COMT_dimerisation"/>
</dbReference>
<dbReference type="PANTHER" id="PTHR43712">
    <property type="entry name" value="PUTATIVE (AFU_ORTHOLOGUE AFUA_4G14580)-RELATED"/>
    <property type="match status" value="1"/>
</dbReference>
<dbReference type="InterPro" id="IPR036390">
    <property type="entry name" value="WH_DNA-bd_sf"/>
</dbReference>
<organism evidence="2 3">
    <name type="scientific">Sclerotinia nivalis</name>
    <dbReference type="NCBI Taxonomy" id="352851"/>
    <lineage>
        <taxon>Eukaryota</taxon>
        <taxon>Fungi</taxon>
        <taxon>Dikarya</taxon>
        <taxon>Ascomycota</taxon>
        <taxon>Pezizomycotina</taxon>
        <taxon>Leotiomycetes</taxon>
        <taxon>Helotiales</taxon>
        <taxon>Sclerotiniaceae</taxon>
        <taxon>Sclerotinia</taxon>
    </lineage>
</organism>
<dbReference type="GO" id="GO:0008168">
    <property type="term" value="F:methyltransferase activity"/>
    <property type="evidence" value="ECO:0007669"/>
    <property type="project" value="InterPro"/>
</dbReference>
<keyword evidence="3" id="KW-1185">Reference proteome</keyword>
<accession>A0A9X0DP26</accession>
<dbReference type="SUPFAM" id="SSF46785">
    <property type="entry name" value="Winged helix' DNA-binding domain"/>
    <property type="match status" value="1"/>
</dbReference>